<reference evidence="4" key="1">
    <citation type="submission" date="2019-02" db="EMBL/GenBank/DDBJ databases">
        <authorList>
            <person name="Li S.-H."/>
        </authorList>
    </citation>
    <scope>NUCLEOTIDE SEQUENCE</scope>
    <source>
        <strain evidence="4">IMCC8485</strain>
    </source>
</reference>
<keyword evidence="5" id="KW-1185">Reference proteome</keyword>
<gene>
    <name evidence="4" type="ORF">EYC87_11500</name>
</gene>
<evidence type="ECO:0000313" key="5">
    <source>
        <dbReference type="Proteomes" id="UP001143307"/>
    </source>
</evidence>
<proteinExistence type="predicted"/>
<dbReference type="Gene3D" id="1.10.357.10">
    <property type="entry name" value="Tetracycline Repressor, domain 2"/>
    <property type="match status" value="1"/>
</dbReference>
<keyword evidence="1 2" id="KW-0238">DNA-binding</keyword>
<name>A0ABT3SW51_9GAMM</name>
<dbReference type="SUPFAM" id="SSF46689">
    <property type="entry name" value="Homeodomain-like"/>
    <property type="match status" value="1"/>
</dbReference>
<dbReference type="Proteomes" id="UP001143307">
    <property type="component" value="Unassembled WGS sequence"/>
</dbReference>
<sequence length="230" mass="25600">MAVKRGPYASDLQRQRRSQILLNTRELLESEGIEGISMARIAKMSSVSTKTLYNIFVNREGLLLQAAANRLDELVASASIQLATPGIPRLLAITELAMMPFRDNPDFMKTVVAIVIAANENTPGAGERVGRVQMLAYDALVVARENDELKSGVDLQELSLIIAANQWGVALMWQQNMISLEQLIRQTNLNHVITLIPFCIGGRKQWLEKRMEMLHPAITPVSNQPIRLLS</sequence>
<dbReference type="EMBL" id="SHNP01000004">
    <property type="protein sequence ID" value="MCX2974208.1"/>
    <property type="molecule type" value="Genomic_DNA"/>
</dbReference>
<evidence type="ECO:0000256" key="1">
    <source>
        <dbReference type="ARBA" id="ARBA00023125"/>
    </source>
</evidence>
<organism evidence="4 5">
    <name type="scientific">Candidatus Seongchinamella marina</name>
    <dbReference type="NCBI Taxonomy" id="2518990"/>
    <lineage>
        <taxon>Bacteria</taxon>
        <taxon>Pseudomonadati</taxon>
        <taxon>Pseudomonadota</taxon>
        <taxon>Gammaproteobacteria</taxon>
        <taxon>Cellvibrionales</taxon>
        <taxon>Halieaceae</taxon>
        <taxon>Seongchinamella</taxon>
    </lineage>
</organism>
<feature type="domain" description="HTH tetR-type" evidence="3">
    <location>
        <begin position="14"/>
        <end position="74"/>
    </location>
</feature>
<dbReference type="InterPro" id="IPR001647">
    <property type="entry name" value="HTH_TetR"/>
</dbReference>
<dbReference type="RefSeq" id="WP_279253010.1">
    <property type="nucleotide sequence ID" value="NZ_SHNP01000004.1"/>
</dbReference>
<protein>
    <submittedName>
        <fullName evidence="4">TetR/AcrR family transcriptional regulator</fullName>
    </submittedName>
</protein>
<dbReference type="InterPro" id="IPR009057">
    <property type="entry name" value="Homeodomain-like_sf"/>
</dbReference>
<evidence type="ECO:0000259" key="3">
    <source>
        <dbReference type="PROSITE" id="PS50977"/>
    </source>
</evidence>
<feature type="DNA-binding region" description="H-T-H motif" evidence="2">
    <location>
        <begin position="37"/>
        <end position="56"/>
    </location>
</feature>
<accession>A0ABT3SW51</accession>
<evidence type="ECO:0000256" key="2">
    <source>
        <dbReference type="PROSITE-ProRule" id="PRU00335"/>
    </source>
</evidence>
<dbReference type="Pfam" id="PF00440">
    <property type="entry name" value="TetR_N"/>
    <property type="match status" value="1"/>
</dbReference>
<comment type="caution">
    <text evidence="4">The sequence shown here is derived from an EMBL/GenBank/DDBJ whole genome shotgun (WGS) entry which is preliminary data.</text>
</comment>
<evidence type="ECO:0000313" key="4">
    <source>
        <dbReference type="EMBL" id="MCX2974208.1"/>
    </source>
</evidence>
<dbReference type="PROSITE" id="PS50977">
    <property type="entry name" value="HTH_TETR_2"/>
    <property type="match status" value="1"/>
</dbReference>